<dbReference type="EMBL" id="BMKW01000006">
    <property type="protein sequence ID" value="GGJ17049.1"/>
    <property type="molecule type" value="Genomic_DNA"/>
</dbReference>
<dbReference type="GO" id="GO:0006567">
    <property type="term" value="P:L-threonine catabolic process"/>
    <property type="evidence" value="ECO:0007669"/>
    <property type="project" value="TreeGrafter"/>
</dbReference>
<evidence type="ECO:0000259" key="7">
    <source>
        <dbReference type="Pfam" id="PF01212"/>
    </source>
</evidence>
<dbReference type="PANTHER" id="PTHR48097">
    <property type="entry name" value="L-THREONINE ALDOLASE-RELATED"/>
    <property type="match status" value="1"/>
</dbReference>
<evidence type="ECO:0000313" key="8">
    <source>
        <dbReference type="EMBL" id="GGJ17049.1"/>
    </source>
</evidence>
<comment type="subunit">
    <text evidence="3">Homotetramer.</text>
</comment>
<evidence type="ECO:0000313" key="9">
    <source>
        <dbReference type="Proteomes" id="UP000661507"/>
    </source>
</evidence>
<reference evidence="8" key="2">
    <citation type="submission" date="2020-09" db="EMBL/GenBank/DDBJ databases">
        <authorList>
            <person name="Sun Q."/>
            <person name="Zhou Y."/>
        </authorList>
    </citation>
    <scope>NUCLEOTIDE SEQUENCE</scope>
    <source>
        <strain evidence="8">CGMCC 1.3617</strain>
    </source>
</reference>
<proteinExistence type="inferred from homology"/>
<comment type="similarity">
    <text evidence="2">Belongs to the threonine aldolase family.</text>
</comment>
<dbReference type="InterPro" id="IPR015422">
    <property type="entry name" value="PyrdxlP-dep_Trfase_small"/>
</dbReference>
<dbReference type="InterPro" id="IPR015424">
    <property type="entry name" value="PyrdxlP-dep_Trfase"/>
</dbReference>
<dbReference type="Gene3D" id="3.40.640.10">
    <property type="entry name" value="Type I PLP-dependent aspartate aminotransferase-like (Major domain)"/>
    <property type="match status" value="1"/>
</dbReference>
<comment type="caution">
    <text evidence="8">The sequence shown here is derived from an EMBL/GenBank/DDBJ whole genome shotgun (WGS) entry which is preliminary data.</text>
</comment>
<feature type="domain" description="Aromatic amino acid beta-eliminating lyase/threonine aldolase" evidence="7">
    <location>
        <begin position="32"/>
        <end position="316"/>
    </location>
</feature>
<dbReference type="InterPro" id="IPR015421">
    <property type="entry name" value="PyrdxlP-dep_Trfase_major"/>
</dbReference>
<protein>
    <submittedName>
        <fullName evidence="8">Threonine aldolase</fullName>
    </submittedName>
</protein>
<dbReference type="InterPro" id="IPR023603">
    <property type="entry name" value="Low_specificity_L-TA-like"/>
</dbReference>
<name>A0A917NPP7_9PROT</name>
<dbReference type="GO" id="GO:0005829">
    <property type="term" value="C:cytosol"/>
    <property type="evidence" value="ECO:0007669"/>
    <property type="project" value="TreeGrafter"/>
</dbReference>
<evidence type="ECO:0000256" key="6">
    <source>
        <dbReference type="SAM" id="MobiDB-lite"/>
    </source>
</evidence>
<dbReference type="PIRSF" id="PIRSF017617">
    <property type="entry name" value="Thr_aldolase"/>
    <property type="match status" value="1"/>
</dbReference>
<evidence type="ECO:0000256" key="2">
    <source>
        <dbReference type="ARBA" id="ARBA00006966"/>
    </source>
</evidence>
<dbReference type="RefSeq" id="WP_188967443.1">
    <property type="nucleotide sequence ID" value="NZ_BMKW01000006.1"/>
</dbReference>
<accession>A0A917NPP7</accession>
<dbReference type="NCBIfam" id="NF041359">
    <property type="entry name" value="GntG_guanitoxin"/>
    <property type="match status" value="1"/>
</dbReference>
<dbReference type="AlphaFoldDB" id="A0A917NPP7"/>
<dbReference type="Pfam" id="PF01212">
    <property type="entry name" value="Beta_elim_lyase"/>
    <property type="match status" value="1"/>
</dbReference>
<dbReference type="Proteomes" id="UP000661507">
    <property type="component" value="Unassembled WGS sequence"/>
</dbReference>
<evidence type="ECO:0000256" key="1">
    <source>
        <dbReference type="ARBA" id="ARBA00001933"/>
    </source>
</evidence>
<gene>
    <name evidence="8" type="ORF">GCM10011320_25510</name>
</gene>
<sequence>MLVRDAGRNEHDVTARGHPRHPDEAKRGAVADFRSDLMAGIPPAAREAMLRAAAQDPEMGSRDDPHQSRLERVVADLAGFEDALFVPTCTLANQIALRLWCRPGDAMVAAADSHVAGQEASSTAGLAGVTVRRLAGRRGHLAPEAVQAALAAPRRAEEQPTTLVWLENTHMRAGGSVAPEGWGRAIASACREAGVRLHLDGSRLWNAEAATGLSLAALATDADSLSLSLNKALGAPAGSLLLGGRAFIREALAVRATLGANWRPVGFLAAGALAAVNGRADRLQDDHRRARLLHVGLSRALGPLAGEPPDTNIVLVTTPPGMAATHAAAALQEAGLLVLPLDRATLRFVVHARIDDDAVVRAVDVTARVLNATPG</sequence>
<feature type="region of interest" description="Disordered" evidence="6">
    <location>
        <begin position="1"/>
        <end position="26"/>
    </location>
</feature>
<keyword evidence="9" id="KW-1185">Reference proteome</keyword>
<dbReference type="PANTHER" id="PTHR48097:SF9">
    <property type="entry name" value="L-THREONINE ALDOLASE"/>
    <property type="match status" value="1"/>
</dbReference>
<dbReference type="GO" id="GO:0006545">
    <property type="term" value="P:glycine biosynthetic process"/>
    <property type="evidence" value="ECO:0007669"/>
    <property type="project" value="TreeGrafter"/>
</dbReference>
<evidence type="ECO:0000256" key="4">
    <source>
        <dbReference type="ARBA" id="ARBA00022898"/>
    </source>
</evidence>
<comment type="cofactor">
    <cofactor evidence="1">
        <name>pyridoxal 5'-phosphate</name>
        <dbReference type="ChEBI" id="CHEBI:597326"/>
    </cofactor>
</comment>
<evidence type="ECO:0000256" key="3">
    <source>
        <dbReference type="ARBA" id="ARBA00011881"/>
    </source>
</evidence>
<feature type="modified residue" description="N6-(pyridoxal phosphate)lysine" evidence="5">
    <location>
        <position position="231"/>
    </location>
</feature>
<dbReference type="SUPFAM" id="SSF53383">
    <property type="entry name" value="PLP-dependent transferases"/>
    <property type="match status" value="1"/>
</dbReference>
<dbReference type="Gene3D" id="3.90.1150.10">
    <property type="entry name" value="Aspartate Aminotransferase, domain 1"/>
    <property type="match status" value="1"/>
</dbReference>
<keyword evidence="4" id="KW-0663">Pyridoxal phosphate</keyword>
<evidence type="ECO:0000256" key="5">
    <source>
        <dbReference type="PIRSR" id="PIRSR017617-1"/>
    </source>
</evidence>
<reference evidence="8" key="1">
    <citation type="journal article" date="2014" name="Int. J. Syst. Evol. Microbiol.">
        <title>Complete genome sequence of Corynebacterium casei LMG S-19264T (=DSM 44701T), isolated from a smear-ripened cheese.</title>
        <authorList>
            <consortium name="US DOE Joint Genome Institute (JGI-PGF)"/>
            <person name="Walter F."/>
            <person name="Albersmeier A."/>
            <person name="Kalinowski J."/>
            <person name="Ruckert C."/>
        </authorList>
    </citation>
    <scope>NUCLEOTIDE SEQUENCE</scope>
    <source>
        <strain evidence="8">CGMCC 1.3617</strain>
    </source>
</reference>
<dbReference type="InterPro" id="IPR001597">
    <property type="entry name" value="ArAA_b-elim_lyase/Thr_aldolase"/>
</dbReference>
<organism evidence="8 9">
    <name type="scientific">Neoroseomonas lacus</name>
    <dbReference type="NCBI Taxonomy" id="287609"/>
    <lineage>
        <taxon>Bacteria</taxon>
        <taxon>Pseudomonadati</taxon>
        <taxon>Pseudomonadota</taxon>
        <taxon>Alphaproteobacteria</taxon>
        <taxon>Acetobacterales</taxon>
        <taxon>Acetobacteraceae</taxon>
        <taxon>Neoroseomonas</taxon>
    </lineage>
</organism>
<dbReference type="GO" id="GO:0008732">
    <property type="term" value="F:L-allo-threonine aldolase activity"/>
    <property type="evidence" value="ECO:0007669"/>
    <property type="project" value="TreeGrafter"/>
</dbReference>